<gene>
    <name evidence="2" type="ORF">CRM76_07720</name>
</gene>
<dbReference type="Proteomes" id="UP000219788">
    <property type="component" value="Unassembled WGS sequence"/>
</dbReference>
<dbReference type="EMBL" id="PDDV01000013">
    <property type="protein sequence ID" value="PEH71824.1"/>
    <property type="molecule type" value="Genomic_DNA"/>
</dbReference>
<evidence type="ECO:0000313" key="2">
    <source>
        <dbReference type="EMBL" id="PEH71824.1"/>
    </source>
</evidence>
<sequence>MPDDPDSPVCFQRVDTKAITRCIDSLKSQLRAEHVRSGRAGECALPAYIWARERDTGLHPHYHLALLFNREVYGFLGNYTCRGADNMATRIQKAWCCAIGLEYPDYAYLPHFPKNHSAWFSRHDALTLGPDYYNFLLRVAYLAKYNTKDLNDGYRNFGTSQLII</sequence>
<proteinExistence type="predicted"/>
<dbReference type="InterPro" id="IPR057271">
    <property type="entry name" value="YagK_YfjJ_C"/>
</dbReference>
<organism evidence="2 3">
    <name type="scientific">Edwardsiella tarda</name>
    <dbReference type="NCBI Taxonomy" id="636"/>
    <lineage>
        <taxon>Bacteria</taxon>
        <taxon>Pseudomonadati</taxon>
        <taxon>Pseudomonadota</taxon>
        <taxon>Gammaproteobacteria</taxon>
        <taxon>Enterobacterales</taxon>
        <taxon>Hafniaceae</taxon>
        <taxon>Edwardsiella</taxon>
    </lineage>
</organism>
<protein>
    <recommendedName>
        <fullName evidence="1">YagK/YfjJ C-terminal domain-containing protein</fullName>
    </recommendedName>
</protein>
<evidence type="ECO:0000313" key="3">
    <source>
        <dbReference type="Proteomes" id="UP000219788"/>
    </source>
</evidence>
<reference evidence="3" key="1">
    <citation type="submission" date="2017-09" db="EMBL/GenBank/DDBJ databases">
        <title>FDA dAtabase for Regulatory Grade micrObial Sequences (FDA-ARGOS): Supporting development and validation of Infectious Disease Dx tests.</title>
        <authorList>
            <person name="Goldberg B."/>
            <person name="Campos J."/>
            <person name="Tallon L."/>
            <person name="Sadzewicz L."/>
            <person name="Ott S."/>
            <person name="Zhao X."/>
            <person name="Nagaraj S."/>
            <person name="Vavikolanu K."/>
            <person name="Aluvathingal J."/>
            <person name="Nadendla S."/>
            <person name="Geyer C."/>
            <person name="Sichtig H."/>
        </authorList>
    </citation>
    <scope>NUCLEOTIDE SEQUENCE [LARGE SCALE GENOMIC DNA]</scope>
    <source>
        <strain evidence="3">FDAARGOS_370</strain>
    </source>
</reference>
<dbReference type="AlphaFoldDB" id="A0A2A7U0K6"/>
<feature type="domain" description="YagK/YfjJ C-terminal" evidence="1">
    <location>
        <begin position="8"/>
        <end position="160"/>
    </location>
</feature>
<evidence type="ECO:0000259" key="1">
    <source>
        <dbReference type="Pfam" id="PF11726"/>
    </source>
</evidence>
<dbReference type="Pfam" id="PF11726">
    <property type="entry name" value="YagK_YfjJ_C"/>
    <property type="match status" value="1"/>
</dbReference>
<dbReference type="RefSeq" id="WP_098142926.1">
    <property type="nucleotide sequence ID" value="NZ_PDDV01000013.1"/>
</dbReference>
<accession>A0A2A7U0K6</accession>
<comment type="caution">
    <text evidence="2">The sequence shown here is derived from an EMBL/GenBank/DDBJ whole genome shotgun (WGS) entry which is preliminary data.</text>
</comment>
<name>A0A2A7U0K6_EDWTA</name>